<evidence type="ECO:0000256" key="7">
    <source>
        <dbReference type="ARBA" id="ARBA00023136"/>
    </source>
</evidence>
<keyword evidence="5 8" id="KW-0812">Transmembrane</keyword>
<reference evidence="10 11" key="1">
    <citation type="submission" date="2019-05" db="EMBL/GenBank/DDBJ databases">
        <title>Complete genome sequencing of Anaerostipes rhamnosivorans.</title>
        <authorList>
            <person name="Bui T.P.N."/>
            <person name="de Vos W.M."/>
        </authorList>
    </citation>
    <scope>NUCLEOTIDE SEQUENCE [LARGE SCALE GENOMIC DNA]</scope>
    <source>
        <strain evidence="10 11">1y2</strain>
    </source>
</reference>
<feature type="transmembrane region" description="Helical" evidence="8">
    <location>
        <begin position="235"/>
        <end position="256"/>
    </location>
</feature>
<comment type="similarity">
    <text evidence="2">Belongs to the binding-protein-dependent transport system permease family. CysTW subfamily.</text>
</comment>
<feature type="transmembrane region" description="Helical" evidence="8">
    <location>
        <begin position="133"/>
        <end position="152"/>
    </location>
</feature>
<evidence type="ECO:0000256" key="4">
    <source>
        <dbReference type="ARBA" id="ARBA00022475"/>
    </source>
</evidence>
<feature type="transmembrane region" description="Helical" evidence="8">
    <location>
        <begin position="103"/>
        <end position="127"/>
    </location>
</feature>
<dbReference type="InterPro" id="IPR051789">
    <property type="entry name" value="Bact_Polyamine_Transport"/>
</dbReference>
<dbReference type="Pfam" id="PF00528">
    <property type="entry name" value="BPD_transp_1"/>
    <property type="match status" value="1"/>
</dbReference>
<dbReference type="KEGG" id="arf:AR1Y2_0972"/>
<dbReference type="InterPro" id="IPR035906">
    <property type="entry name" value="MetI-like_sf"/>
</dbReference>
<dbReference type="OrthoDB" id="9782004at2"/>
<evidence type="ECO:0000256" key="6">
    <source>
        <dbReference type="ARBA" id="ARBA00022989"/>
    </source>
</evidence>
<dbReference type="CDD" id="cd06261">
    <property type="entry name" value="TM_PBP2"/>
    <property type="match status" value="1"/>
</dbReference>
<evidence type="ECO:0000256" key="8">
    <source>
        <dbReference type="RuleBase" id="RU363032"/>
    </source>
</evidence>
<dbReference type="InterPro" id="IPR000515">
    <property type="entry name" value="MetI-like"/>
</dbReference>
<evidence type="ECO:0000256" key="2">
    <source>
        <dbReference type="ARBA" id="ARBA00007069"/>
    </source>
</evidence>
<evidence type="ECO:0000256" key="3">
    <source>
        <dbReference type="ARBA" id="ARBA00022448"/>
    </source>
</evidence>
<dbReference type="Gene3D" id="1.10.3720.10">
    <property type="entry name" value="MetI-like"/>
    <property type="match status" value="1"/>
</dbReference>
<keyword evidence="6 8" id="KW-1133">Transmembrane helix</keyword>
<dbReference type="AlphaFoldDB" id="A0A4P8IAK4"/>
<proteinExistence type="inferred from homology"/>
<gene>
    <name evidence="10" type="ORF">AR1Y2_0972</name>
</gene>
<evidence type="ECO:0000256" key="5">
    <source>
        <dbReference type="ARBA" id="ARBA00022692"/>
    </source>
</evidence>
<evidence type="ECO:0000259" key="9">
    <source>
        <dbReference type="PROSITE" id="PS50928"/>
    </source>
</evidence>
<sequence length="266" mass="29651">MKKKKSGLRPLALCYACLFYLFLYLPIAVVVAFSFNQSELNVTFQGFTLEWYGRMFENVQLMQSFFNTLIVVALSTLLSVILGTLCAVGMYRYKFKGRETVSNLLYIPIVIPEIVLGIAVLAFFTMVKVQMSMVTLIISHVTFSMPFVVITVRSRLAGFDPSVEEAARDLGANDWRIFKRVTLPMILPGVLSGAMLALTMSLDDVVVSFFTTGPDSMTLPIRILGMVRKGVSPDVNALSTLMILGTVVLMLAATFFEMRMEKKEEA</sequence>
<dbReference type="PANTHER" id="PTHR43848:SF2">
    <property type="entry name" value="PUTRESCINE TRANSPORT SYSTEM PERMEASE PROTEIN POTI"/>
    <property type="match status" value="1"/>
</dbReference>
<evidence type="ECO:0000313" key="10">
    <source>
        <dbReference type="EMBL" id="QCP34426.1"/>
    </source>
</evidence>
<dbReference type="SUPFAM" id="SSF161098">
    <property type="entry name" value="MetI-like"/>
    <property type="match status" value="1"/>
</dbReference>
<dbReference type="GO" id="GO:0055085">
    <property type="term" value="P:transmembrane transport"/>
    <property type="evidence" value="ECO:0007669"/>
    <property type="project" value="InterPro"/>
</dbReference>
<feature type="transmembrane region" description="Helical" evidence="8">
    <location>
        <begin position="181"/>
        <end position="202"/>
    </location>
</feature>
<evidence type="ECO:0000256" key="1">
    <source>
        <dbReference type="ARBA" id="ARBA00004651"/>
    </source>
</evidence>
<dbReference type="Proteomes" id="UP000298653">
    <property type="component" value="Chromosome"/>
</dbReference>
<comment type="subcellular location">
    <subcellularLocation>
        <location evidence="1 8">Cell membrane</location>
        <topology evidence="1 8">Multi-pass membrane protein</topology>
    </subcellularLocation>
</comment>
<name>A0A4P8IAK4_9FIRM</name>
<protein>
    <submittedName>
        <fullName evidence="10">Spermidine Putrescine ABC transporter permease component potC</fullName>
    </submittedName>
</protein>
<keyword evidence="4" id="KW-1003">Cell membrane</keyword>
<dbReference type="PANTHER" id="PTHR43848">
    <property type="entry name" value="PUTRESCINE TRANSPORT SYSTEM PERMEASE PROTEIN POTI"/>
    <property type="match status" value="1"/>
</dbReference>
<keyword evidence="3 8" id="KW-0813">Transport</keyword>
<dbReference type="GO" id="GO:0005886">
    <property type="term" value="C:plasma membrane"/>
    <property type="evidence" value="ECO:0007669"/>
    <property type="project" value="UniProtKB-SubCell"/>
</dbReference>
<keyword evidence="11" id="KW-1185">Reference proteome</keyword>
<dbReference type="EMBL" id="CP040058">
    <property type="protein sequence ID" value="QCP34426.1"/>
    <property type="molecule type" value="Genomic_DNA"/>
</dbReference>
<keyword evidence="7 8" id="KW-0472">Membrane</keyword>
<dbReference type="PROSITE" id="PS50928">
    <property type="entry name" value="ABC_TM1"/>
    <property type="match status" value="1"/>
</dbReference>
<feature type="transmembrane region" description="Helical" evidence="8">
    <location>
        <begin position="12"/>
        <end position="35"/>
    </location>
</feature>
<feature type="domain" description="ABC transmembrane type-1" evidence="9">
    <location>
        <begin position="65"/>
        <end position="253"/>
    </location>
</feature>
<dbReference type="RefSeq" id="WP_137327963.1">
    <property type="nucleotide sequence ID" value="NZ_CP040058.1"/>
</dbReference>
<organism evidence="10 11">
    <name type="scientific">Anaerostipes rhamnosivorans</name>
    <dbReference type="NCBI Taxonomy" id="1229621"/>
    <lineage>
        <taxon>Bacteria</taxon>
        <taxon>Bacillati</taxon>
        <taxon>Bacillota</taxon>
        <taxon>Clostridia</taxon>
        <taxon>Lachnospirales</taxon>
        <taxon>Lachnospiraceae</taxon>
        <taxon>Anaerostipes</taxon>
    </lineage>
</organism>
<evidence type="ECO:0000313" key="11">
    <source>
        <dbReference type="Proteomes" id="UP000298653"/>
    </source>
</evidence>
<accession>A0A4P8IAK4</accession>
<feature type="transmembrane region" description="Helical" evidence="8">
    <location>
        <begin position="65"/>
        <end position="91"/>
    </location>
</feature>